<evidence type="ECO:0000256" key="4">
    <source>
        <dbReference type="ARBA" id="ARBA00007540"/>
    </source>
</evidence>
<dbReference type="PANTHER" id="PTHR13403">
    <property type="entry name" value="SNURPORTIN1 RNUT1 PROTEIN RNA, U TRANSPORTER 1"/>
    <property type="match status" value="1"/>
</dbReference>
<evidence type="ECO:0000313" key="13">
    <source>
        <dbReference type="Proteomes" id="UP000242180"/>
    </source>
</evidence>
<keyword evidence="9" id="KW-0539">Nucleus</keyword>
<evidence type="ECO:0000256" key="8">
    <source>
        <dbReference type="ARBA" id="ARBA00022884"/>
    </source>
</evidence>
<evidence type="ECO:0000256" key="7">
    <source>
        <dbReference type="ARBA" id="ARBA00022490"/>
    </source>
</evidence>
<keyword evidence="6" id="KW-0813">Transport</keyword>
<feature type="domain" description="Snurportin-1 m3G cap-binding" evidence="11">
    <location>
        <begin position="120"/>
        <end position="303"/>
    </location>
</feature>
<comment type="subcellular location">
    <subcellularLocation>
        <location evidence="3">Cytoplasm</location>
    </subcellularLocation>
    <subcellularLocation>
        <location evidence="2">Nucleus</location>
    </subcellularLocation>
</comment>
<dbReference type="EMBL" id="MCGN01000002">
    <property type="protein sequence ID" value="ORY99850.1"/>
    <property type="molecule type" value="Genomic_DNA"/>
</dbReference>
<dbReference type="STRING" id="13706.A0A1X2HKH1"/>
<dbReference type="InterPro" id="IPR017336">
    <property type="entry name" value="Snurportin-1"/>
</dbReference>
<sequence>MDWATFTKQFDAKLNTFTSGSSRSSQHDGDLSSSSQEYNPPQQDSFQVDSGSSDDDEEQDVDGEEGEQGQGQQSSMIIGKRRRSTDEDVDMEGSKFVCMDLPPKPSQPKHKHKHKHRWAMYGKSLEAIPSDLNDWSMLLYPKGKRCLLTTCKGQTQARLANGKTLCTFQSILPNGSKNSASWSKSTSCALDCVFDNRFWTFYVIDILCWKEYATDKCDRQFREFWMQTRLHDASEMDAPTAENTFYTFRPVQPLPISDLSALAAHPAEYAQQHATYEVDGIFLYRLTGRYTKGKSKHALWLAPDQLPQLQAALNDVMEP</sequence>
<evidence type="ECO:0000256" key="5">
    <source>
        <dbReference type="ARBA" id="ARBA00016034"/>
    </source>
</evidence>
<comment type="similarity">
    <text evidence="4">Belongs to the snurportin family.</text>
</comment>
<dbReference type="GO" id="GO:0061015">
    <property type="term" value="P:snRNA import into nucleus"/>
    <property type="evidence" value="ECO:0007669"/>
    <property type="project" value="InterPro"/>
</dbReference>
<keyword evidence="7" id="KW-0963">Cytoplasm</keyword>
<dbReference type="InParanoid" id="A0A1X2HKH1"/>
<proteinExistence type="inferred from homology"/>
<protein>
    <recommendedName>
        <fullName evidence="5">Snurportin-1</fullName>
    </recommendedName>
</protein>
<dbReference type="Proteomes" id="UP000242180">
    <property type="component" value="Unassembled WGS sequence"/>
</dbReference>
<feature type="region of interest" description="Disordered" evidence="10">
    <location>
        <begin position="14"/>
        <end position="89"/>
    </location>
</feature>
<evidence type="ECO:0000256" key="1">
    <source>
        <dbReference type="ARBA" id="ARBA00003975"/>
    </source>
</evidence>
<comment type="function">
    <text evidence="1">Functions as an U snRNP-specific nuclear import adapter. Involved in the trimethylguanosine (m3G)-cap-dependent nuclear import of U snRNPs. Binds specifically to the terminal m3G-cap U snRNAs.</text>
</comment>
<evidence type="ECO:0000256" key="10">
    <source>
        <dbReference type="SAM" id="MobiDB-lite"/>
    </source>
</evidence>
<accession>A0A1X2HKH1</accession>
<dbReference type="OrthoDB" id="10003593at2759"/>
<dbReference type="InterPro" id="IPR047857">
    <property type="entry name" value="Snurportin1_C"/>
</dbReference>
<evidence type="ECO:0000313" key="12">
    <source>
        <dbReference type="EMBL" id="ORY99850.1"/>
    </source>
</evidence>
<feature type="compositionally biased region" description="Acidic residues" evidence="10">
    <location>
        <begin position="52"/>
        <end position="67"/>
    </location>
</feature>
<dbReference type="GO" id="GO:0005634">
    <property type="term" value="C:nucleus"/>
    <property type="evidence" value="ECO:0007669"/>
    <property type="project" value="UniProtKB-SubCell"/>
</dbReference>
<dbReference type="Pfam" id="PF21974">
    <property type="entry name" value="SPN1_m3Gcap_bd"/>
    <property type="match status" value="1"/>
</dbReference>
<dbReference type="AlphaFoldDB" id="A0A1X2HKH1"/>
<organism evidence="12 13">
    <name type="scientific">Syncephalastrum racemosum</name>
    <name type="common">Filamentous fungus</name>
    <dbReference type="NCBI Taxonomy" id="13706"/>
    <lineage>
        <taxon>Eukaryota</taxon>
        <taxon>Fungi</taxon>
        <taxon>Fungi incertae sedis</taxon>
        <taxon>Mucoromycota</taxon>
        <taxon>Mucoromycotina</taxon>
        <taxon>Mucoromycetes</taxon>
        <taxon>Mucorales</taxon>
        <taxon>Syncephalastraceae</taxon>
        <taxon>Syncephalastrum</taxon>
    </lineage>
</organism>
<evidence type="ECO:0000256" key="9">
    <source>
        <dbReference type="ARBA" id="ARBA00023242"/>
    </source>
</evidence>
<keyword evidence="8" id="KW-0694">RNA-binding</keyword>
<name>A0A1X2HKH1_SYNRA</name>
<dbReference type="GO" id="GO:0005737">
    <property type="term" value="C:cytoplasm"/>
    <property type="evidence" value="ECO:0007669"/>
    <property type="project" value="UniProtKB-SubCell"/>
</dbReference>
<keyword evidence="13" id="KW-1185">Reference proteome</keyword>
<dbReference type="GO" id="GO:0003723">
    <property type="term" value="F:RNA binding"/>
    <property type="evidence" value="ECO:0007669"/>
    <property type="project" value="UniProtKB-KW"/>
</dbReference>
<comment type="caution">
    <text evidence="12">The sequence shown here is derived from an EMBL/GenBank/DDBJ whole genome shotgun (WGS) entry which is preliminary data.</text>
</comment>
<reference evidence="12 13" key="1">
    <citation type="submission" date="2016-07" db="EMBL/GenBank/DDBJ databases">
        <title>Pervasive Adenine N6-methylation of Active Genes in Fungi.</title>
        <authorList>
            <consortium name="DOE Joint Genome Institute"/>
            <person name="Mondo S.J."/>
            <person name="Dannebaum R.O."/>
            <person name="Kuo R.C."/>
            <person name="Labutti K."/>
            <person name="Haridas S."/>
            <person name="Kuo A."/>
            <person name="Salamov A."/>
            <person name="Ahrendt S.R."/>
            <person name="Lipzen A."/>
            <person name="Sullivan W."/>
            <person name="Andreopoulos W.B."/>
            <person name="Clum A."/>
            <person name="Lindquist E."/>
            <person name="Daum C."/>
            <person name="Ramamoorthy G.K."/>
            <person name="Gryganskyi A."/>
            <person name="Culley D."/>
            <person name="Magnuson J.K."/>
            <person name="James T.Y."/>
            <person name="O'Malley M.A."/>
            <person name="Stajich J.E."/>
            <person name="Spatafora J.W."/>
            <person name="Visel A."/>
            <person name="Grigoriev I.V."/>
        </authorList>
    </citation>
    <scope>NUCLEOTIDE SEQUENCE [LARGE SCALE GENOMIC DNA]</scope>
    <source>
        <strain evidence="12 13">NRRL 2496</strain>
    </source>
</reference>
<evidence type="ECO:0000259" key="11">
    <source>
        <dbReference type="Pfam" id="PF21974"/>
    </source>
</evidence>
<evidence type="ECO:0000256" key="3">
    <source>
        <dbReference type="ARBA" id="ARBA00004496"/>
    </source>
</evidence>
<evidence type="ECO:0000256" key="6">
    <source>
        <dbReference type="ARBA" id="ARBA00022448"/>
    </source>
</evidence>
<evidence type="ECO:0000256" key="2">
    <source>
        <dbReference type="ARBA" id="ARBA00004123"/>
    </source>
</evidence>
<feature type="compositionally biased region" description="Polar residues" evidence="10">
    <location>
        <begin position="36"/>
        <end position="46"/>
    </location>
</feature>
<dbReference type="PANTHER" id="PTHR13403:SF6">
    <property type="entry name" value="SNURPORTIN-1"/>
    <property type="match status" value="1"/>
</dbReference>
<dbReference type="Gene3D" id="3.30.470.30">
    <property type="entry name" value="DNA ligase/mRNA capping enzyme"/>
    <property type="match status" value="1"/>
</dbReference>
<gene>
    <name evidence="12" type="ORF">BCR43DRAFT_521072</name>
</gene>
<dbReference type="SUPFAM" id="SSF56091">
    <property type="entry name" value="DNA ligase/mRNA capping enzyme, catalytic domain"/>
    <property type="match status" value="1"/>
</dbReference>